<evidence type="ECO:0000259" key="9">
    <source>
        <dbReference type="Pfam" id="PF23486"/>
    </source>
</evidence>
<accession>A0A8C4QUJ7</accession>
<evidence type="ECO:0000313" key="11">
    <source>
        <dbReference type="Ensembl" id="ENSEBUP00000020788.1"/>
    </source>
</evidence>
<sequence>MLSDDSVIFFPGVPASMSFGHTKFQLSTSPGSTDSPPQRENTTAKTPLWSASPESQGQKNDPQNRTPNIWAIAVFTPTDEMLNTAVLTGRAVSLPLRVLGISSDGYLWDVTHRASCHAPQPDILKVSANCQSAVLEGRERGGSTRASLLLSLETLSTTLTLHVWFPQLPLRLALSDGHLSPIKGWRAPRPGDSRGGCRLQSQRAMLRVWTHLCANVNSHQLTCLPGPDWMADVTSLVRNHLTIEDKRVAVLIASRVVVGRTPGTTAVQVLSPFSDAILGERVLTVGADRTALRSLLPRPIASLQLQLSPEPMGEQDGKGETKKANGGAASLVGGAWKIFNLSVQMNTSLSRPGQESVLALWVQFSDATTTPLDLYPRESYHLEVDGPVLKNRAMDTAWPRMQPSVIVKPSPEARVHLFGACRKAWRQGPLASGTAKVVGQPELSSHQASAVPDALIPGALASGPPARAGGMRLEPPTQPIIPTDDNYSEKEGQIMITNSSSDDLSTVRPSNSLPVAPSISDLQAGVLTFLAAFGLALALFAVNCAIMVGRRRRLKAAAPPTQPEEVAAREWHRNATPPCVELPRSVTPLGDKPAPLLNEAVVTGSGHRKRVTFASVATVHSSAEVQRAIPQEWISMETVSDLA</sequence>
<dbReference type="AlphaFoldDB" id="A0A8C4QUJ7"/>
<evidence type="ECO:0000259" key="8">
    <source>
        <dbReference type="Pfam" id="PF16070"/>
    </source>
</evidence>
<dbReference type="Pfam" id="PF23487">
    <property type="entry name" value="Ig_TMEM132_6th"/>
    <property type="match status" value="1"/>
</dbReference>
<keyword evidence="3 7" id="KW-0812">Transmembrane</keyword>
<evidence type="ECO:0000256" key="7">
    <source>
        <dbReference type="SAM" id="Phobius"/>
    </source>
</evidence>
<dbReference type="GO" id="GO:0016020">
    <property type="term" value="C:membrane"/>
    <property type="evidence" value="ECO:0007669"/>
    <property type="project" value="UniProtKB-SubCell"/>
</dbReference>
<feature type="region of interest" description="Disordered" evidence="6">
    <location>
        <begin position="24"/>
        <end position="65"/>
    </location>
</feature>
<proteinExistence type="inferred from homology"/>
<evidence type="ECO:0000256" key="5">
    <source>
        <dbReference type="ARBA" id="ARBA00023136"/>
    </source>
</evidence>
<keyword evidence="4 7" id="KW-1133">Transmembrane helix</keyword>
<feature type="domain" description="Transmembrane protein family 132 fourth" evidence="8">
    <location>
        <begin position="72"/>
        <end position="168"/>
    </location>
</feature>
<dbReference type="InterPro" id="IPR055424">
    <property type="entry name" value="Ig_TMEM132_6th"/>
</dbReference>
<dbReference type="Pfam" id="PF16070">
    <property type="entry name" value="Ig_TMEM132_4th"/>
    <property type="match status" value="1"/>
</dbReference>
<reference evidence="11" key="1">
    <citation type="submission" date="2025-08" db="UniProtKB">
        <authorList>
            <consortium name="Ensembl"/>
        </authorList>
    </citation>
    <scope>IDENTIFICATION</scope>
</reference>
<dbReference type="InterPro" id="IPR031437">
    <property type="entry name" value="Ig_TMEM132_4th"/>
</dbReference>
<comment type="subcellular location">
    <subcellularLocation>
        <location evidence="1">Membrane</location>
        <topology evidence="1">Single-pass type I membrane protein</topology>
    </subcellularLocation>
</comment>
<dbReference type="GeneTree" id="ENSGT00940000158942"/>
<name>A0A8C4QUJ7_EPTBU</name>
<dbReference type="PANTHER" id="PTHR13388:SF9">
    <property type="entry name" value="TRANSMEMBRANE PROTEIN 132A"/>
    <property type="match status" value="1"/>
</dbReference>
<dbReference type="InterPro" id="IPR026307">
    <property type="entry name" value="TMEM132"/>
</dbReference>
<evidence type="ECO:0000256" key="3">
    <source>
        <dbReference type="ARBA" id="ARBA00022692"/>
    </source>
</evidence>
<feature type="domain" description="Transmembrane protein TMEM132 sixth" evidence="10">
    <location>
        <begin position="342"/>
        <end position="385"/>
    </location>
</feature>
<dbReference type="Pfam" id="PF23486">
    <property type="entry name" value="Ig_TMEM132_5th"/>
    <property type="match status" value="1"/>
</dbReference>
<evidence type="ECO:0000256" key="6">
    <source>
        <dbReference type="SAM" id="MobiDB-lite"/>
    </source>
</evidence>
<evidence type="ECO:0000313" key="12">
    <source>
        <dbReference type="Proteomes" id="UP000694388"/>
    </source>
</evidence>
<organism evidence="11 12">
    <name type="scientific">Eptatretus burgeri</name>
    <name type="common">Inshore hagfish</name>
    <dbReference type="NCBI Taxonomy" id="7764"/>
    <lineage>
        <taxon>Eukaryota</taxon>
        <taxon>Metazoa</taxon>
        <taxon>Chordata</taxon>
        <taxon>Craniata</taxon>
        <taxon>Vertebrata</taxon>
        <taxon>Cyclostomata</taxon>
        <taxon>Myxini</taxon>
        <taxon>Myxiniformes</taxon>
        <taxon>Myxinidae</taxon>
        <taxon>Eptatretinae</taxon>
        <taxon>Eptatretus</taxon>
    </lineage>
</organism>
<feature type="transmembrane region" description="Helical" evidence="7">
    <location>
        <begin position="524"/>
        <end position="546"/>
    </location>
</feature>
<dbReference type="Proteomes" id="UP000694388">
    <property type="component" value="Unplaced"/>
</dbReference>
<evidence type="ECO:0000259" key="10">
    <source>
        <dbReference type="Pfam" id="PF23487"/>
    </source>
</evidence>
<evidence type="ECO:0000256" key="2">
    <source>
        <dbReference type="ARBA" id="ARBA00006166"/>
    </source>
</evidence>
<dbReference type="PANTHER" id="PTHR13388">
    <property type="entry name" value="DETONATOR, ISOFORM E"/>
    <property type="match status" value="1"/>
</dbReference>
<comment type="similarity">
    <text evidence="2">Belongs to the TMEM132 family.</text>
</comment>
<feature type="domain" description="Transmembrane protein TMEM132 fifth" evidence="9">
    <location>
        <begin position="172"/>
        <end position="289"/>
    </location>
</feature>
<evidence type="ECO:0000256" key="4">
    <source>
        <dbReference type="ARBA" id="ARBA00022989"/>
    </source>
</evidence>
<keyword evidence="5 7" id="KW-0472">Membrane</keyword>
<protein>
    <recommendedName>
        <fullName evidence="13">Transmembrane protein 132D</fullName>
    </recommendedName>
</protein>
<evidence type="ECO:0008006" key="13">
    <source>
        <dbReference type="Google" id="ProtNLM"/>
    </source>
</evidence>
<keyword evidence="12" id="KW-1185">Reference proteome</keyword>
<feature type="compositionally biased region" description="Polar residues" evidence="6">
    <location>
        <begin position="52"/>
        <end position="65"/>
    </location>
</feature>
<evidence type="ECO:0000256" key="1">
    <source>
        <dbReference type="ARBA" id="ARBA00004479"/>
    </source>
</evidence>
<feature type="compositionally biased region" description="Polar residues" evidence="6">
    <location>
        <begin position="24"/>
        <end position="45"/>
    </location>
</feature>
<dbReference type="InterPro" id="IPR055423">
    <property type="entry name" value="Ig_TMEM132_5th"/>
</dbReference>
<dbReference type="Ensembl" id="ENSEBUT00000021364.1">
    <property type="protein sequence ID" value="ENSEBUP00000020788.1"/>
    <property type="gene ID" value="ENSEBUG00000012850.1"/>
</dbReference>
<reference evidence="11" key="2">
    <citation type="submission" date="2025-09" db="UniProtKB">
        <authorList>
            <consortium name="Ensembl"/>
        </authorList>
    </citation>
    <scope>IDENTIFICATION</scope>
</reference>